<reference evidence="1 2" key="1">
    <citation type="submission" date="2015-12" db="EMBL/GenBank/DDBJ databases">
        <title>Complete genome sequence of Pseudoalteromonas rubra SCSIO 6842, harboring a conjugative plasmid.</title>
        <authorList>
            <person name="Li B."/>
            <person name="Wang X."/>
        </authorList>
    </citation>
    <scope>NUCLEOTIDE SEQUENCE [LARGE SCALE GENOMIC DNA]</scope>
    <source>
        <strain evidence="1 2">SCSIO 6842</strain>
        <plasmid evidence="1 2">pMBL6842</plasmid>
    </source>
</reference>
<dbReference type="KEGG" id="prr:AT705_24545"/>
<evidence type="ECO:0000313" key="2">
    <source>
        <dbReference type="Proteomes" id="UP000069015"/>
    </source>
</evidence>
<protein>
    <submittedName>
        <fullName evidence="1">Uncharacterized protein</fullName>
    </submittedName>
</protein>
<geneLocation type="plasmid" evidence="1 2">
    <name>pMBL6842</name>
</geneLocation>
<evidence type="ECO:0000313" key="1">
    <source>
        <dbReference type="EMBL" id="ALU46135.1"/>
    </source>
</evidence>
<dbReference type="EMBL" id="CP013613">
    <property type="protein sequence ID" value="ALU46135.1"/>
    <property type="molecule type" value="Genomic_DNA"/>
</dbReference>
<dbReference type="RefSeq" id="WP_058798970.1">
    <property type="nucleotide sequence ID" value="NZ_CP013613.1"/>
</dbReference>
<name>A0A0U3IGG8_9GAMM</name>
<dbReference type="Proteomes" id="UP000069015">
    <property type="component" value="Plasmid pMBL6842"/>
</dbReference>
<dbReference type="AlphaFoldDB" id="A0A0U3IGG8"/>
<keyword evidence="1" id="KW-0614">Plasmid</keyword>
<proteinExistence type="predicted"/>
<organism evidence="1 2">
    <name type="scientific">Pseudoalteromonas rubra</name>
    <dbReference type="NCBI Taxonomy" id="43658"/>
    <lineage>
        <taxon>Bacteria</taxon>
        <taxon>Pseudomonadati</taxon>
        <taxon>Pseudomonadota</taxon>
        <taxon>Gammaproteobacteria</taxon>
        <taxon>Alteromonadales</taxon>
        <taxon>Pseudoalteromonadaceae</taxon>
        <taxon>Pseudoalteromonas</taxon>
    </lineage>
</organism>
<sequence>MQSTNSVPKLELRDAAIKLVSMGVETKSDFQKLCTGRLEGYDGRPGDIPSDPLGYYGIEFFHQLVSIGKKELRENGEVIELGTVDDGTLSYMDLKAQVHALNITSIREWRRAVKEGRISGVYPRAPQNYYTEFEGWEDFLAPRSKRFLSFPEALQVAAQLARQYDLRTSYDWRRLSRDGLRPADMPSAPDQFYNGFRSWKHFYGIESKR</sequence>
<gene>
    <name evidence="1" type="ORF">AT705_24545</name>
</gene>
<accession>A0A0U3IGG8</accession>